<dbReference type="PRINTS" id="PR00173">
    <property type="entry name" value="EDTRNSPORT"/>
</dbReference>
<dbReference type="Pfam" id="PF00375">
    <property type="entry name" value="SDF"/>
    <property type="match status" value="1"/>
</dbReference>
<feature type="transmembrane region" description="Helical" evidence="7">
    <location>
        <begin position="85"/>
        <end position="104"/>
    </location>
</feature>
<dbReference type="PROSITE" id="PS00714">
    <property type="entry name" value="NA_DICARBOXYL_SYMP_2"/>
    <property type="match status" value="1"/>
</dbReference>
<comment type="caution">
    <text evidence="8">The sequence shown here is derived from an EMBL/GenBank/DDBJ whole genome shotgun (WGS) entry which is preliminary data.</text>
</comment>
<evidence type="ECO:0000256" key="2">
    <source>
        <dbReference type="ARBA" id="ARBA00022448"/>
    </source>
</evidence>
<keyword evidence="3 7" id="KW-0812">Transmembrane</keyword>
<feature type="transmembrane region" description="Helical" evidence="7">
    <location>
        <begin position="236"/>
        <end position="261"/>
    </location>
</feature>
<keyword evidence="5 7" id="KW-1133">Transmembrane helix</keyword>
<accession>A0ABP9P1V8</accession>
<sequence>MHPEPVAPSRTPWYRVLYIQVLIAVAVGIAIGHFFPEHGKALEPLSKGFISLIKMMIAPIIFCTVVHGIASIGDVKKLGRVGGKTLLYFEIVSTLALVIGLIVVNTLRPGDGFNADLTTLDAKDVETVQGYAGQAKNLSTTAFLLGIIPKTFVSAFTEGNLLQVVFVALLAAFAIAGLGERGKPVLHVVDQASDLFFGIMRIVIKVAPLGALGAMAHTIGSYGIGSLQQLLKLMLGFYLTSALFVVVVLGLIARVAGFSIFRFLIYIKEELLVVLGTSSSETVLPQMIQKLRGLGCAPSTVGLVIPTGYSFNLDGTNIYMVMGAVFLAQATNTPMDLSQQIALLAVAMVTSKGASGVTGAGFITLAATLAAVPSVPVEAMALILGIDRFMSECRSLTNLVGNGVATVVISRWEGEVSAEALQANLREPIPPPPPNA</sequence>
<dbReference type="PANTHER" id="PTHR42865">
    <property type="entry name" value="PROTON/GLUTAMATE-ASPARTATE SYMPORTER"/>
    <property type="match status" value="1"/>
</dbReference>
<dbReference type="InterPro" id="IPR001991">
    <property type="entry name" value="Na-dicarboxylate_symporter"/>
</dbReference>
<dbReference type="Proteomes" id="UP001499852">
    <property type="component" value="Unassembled WGS sequence"/>
</dbReference>
<keyword evidence="2" id="KW-0813">Transport</keyword>
<dbReference type="PANTHER" id="PTHR42865:SF1">
    <property type="entry name" value="AEROBIC C4-DICARBOXYLATE TRANSPORT PROTEIN"/>
    <property type="match status" value="1"/>
</dbReference>
<reference evidence="9" key="1">
    <citation type="journal article" date="2019" name="Int. J. Syst. Evol. Microbiol.">
        <title>The Global Catalogue of Microorganisms (GCM) 10K type strain sequencing project: providing services to taxonomists for standard genome sequencing and annotation.</title>
        <authorList>
            <consortium name="The Broad Institute Genomics Platform"/>
            <consortium name="The Broad Institute Genome Sequencing Center for Infectious Disease"/>
            <person name="Wu L."/>
            <person name="Ma J."/>
        </authorList>
    </citation>
    <scope>NUCLEOTIDE SEQUENCE [LARGE SCALE GENOMIC DNA]</scope>
    <source>
        <strain evidence="9">JCM 18053</strain>
    </source>
</reference>
<dbReference type="RefSeq" id="WP_345735294.1">
    <property type="nucleotide sequence ID" value="NZ_BAABIA010000002.1"/>
</dbReference>
<evidence type="ECO:0000256" key="1">
    <source>
        <dbReference type="ARBA" id="ARBA00004141"/>
    </source>
</evidence>
<feature type="transmembrane region" description="Helical" evidence="7">
    <location>
        <begin position="161"/>
        <end position="181"/>
    </location>
</feature>
<dbReference type="InterPro" id="IPR018107">
    <property type="entry name" value="Na-dicarboxylate_symporter_CS"/>
</dbReference>
<name>A0ABP9P1V8_9BACT</name>
<dbReference type="SUPFAM" id="SSF118215">
    <property type="entry name" value="Proton glutamate symport protein"/>
    <property type="match status" value="1"/>
</dbReference>
<dbReference type="NCBIfam" id="NF002461">
    <property type="entry name" value="PRK01663.1"/>
    <property type="match status" value="1"/>
</dbReference>
<dbReference type="EMBL" id="BAABIA010000002">
    <property type="protein sequence ID" value="GAA5135993.1"/>
    <property type="molecule type" value="Genomic_DNA"/>
</dbReference>
<proteinExistence type="predicted"/>
<evidence type="ECO:0000256" key="4">
    <source>
        <dbReference type="ARBA" id="ARBA00022847"/>
    </source>
</evidence>
<evidence type="ECO:0000256" key="5">
    <source>
        <dbReference type="ARBA" id="ARBA00022989"/>
    </source>
</evidence>
<feature type="transmembrane region" description="Helical" evidence="7">
    <location>
        <begin position="12"/>
        <end position="35"/>
    </location>
</feature>
<evidence type="ECO:0000313" key="8">
    <source>
        <dbReference type="EMBL" id="GAA5135993.1"/>
    </source>
</evidence>
<evidence type="ECO:0000256" key="6">
    <source>
        <dbReference type="ARBA" id="ARBA00023136"/>
    </source>
</evidence>
<feature type="transmembrane region" description="Helical" evidence="7">
    <location>
        <begin position="202"/>
        <end position="224"/>
    </location>
</feature>
<feature type="transmembrane region" description="Helical" evidence="7">
    <location>
        <begin position="55"/>
        <end position="73"/>
    </location>
</feature>
<gene>
    <name evidence="8" type="ORF">GCM10023213_10260</name>
</gene>
<organism evidence="8 9">
    <name type="scientific">Prosthecobacter algae</name>
    <dbReference type="NCBI Taxonomy" id="1144682"/>
    <lineage>
        <taxon>Bacteria</taxon>
        <taxon>Pseudomonadati</taxon>
        <taxon>Verrucomicrobiota</taxon>
        <taxon>Verrucomicrobiia</taxon>
        <taxon>Verrucomicrobiales</taxon>
        <taxon>Verrucomicrobiaceae</taxon>
        <taxon>Prosthecobacter</taxon>
    </lineage>
</organism>
<evidence type="ECO:0000313" key="9">
    <source>
        <dbReference type="Proteomes" id="UP001499852"/>
    </source>
</evidence>
<keyword evidence="4" id="KW-0769">Symport</keyword>
<comment type="subcellular location">
    <subcellularLocation>
        <location evidence="1">Membrane</location>
        <topology evidence="1">Multi-pass membrane protein</topology>
    </subcellularLocation>
</comment>
<protein>
    <submittedName>
        <fullName evidence="8">Dicarboxylate/amino acid:cation symporter</fullName>
    </submittedName>
</protein>
<keyword evidence="9" id="KW-1185">Reference proteome</keyword>
<dbReference type="Gene3D" id="1.10.3860.10">
    <property type="entry name" value="Sodium:dicarboxylate symporter"/>
    <property type="match status" value="1"/>
</dbReference>
<evidence type="ECO:0000256" key="3">
    <source>
        <dbReference type="ARBA" id="ARBA00022692"/>
    </source>
</evidence>
<dbReference type="InterPro" id="IPR036458">
    <property type="entry name" value="Na:dicarbo_symporter_sf"/>
</dbReference>
<keyword evidence="6 7" id="KW-0472">Membrane</keyword>
<evidence type="ECO:0000256" key="7">
    <source>
        <dbReference type="SAM" id="Phobius"/>
    </source>
</evidence>